<gene>
    <name evidence="2" type="ORF">ACFQ5N_06610</name>
</gene>
<dbReference type="InterPro" id="IPR013766">
    <property type="entry name" value="Thioredoxin_domain"/>
</dbReference>
<reference evidence="3" key="1">
    <citation type="journal article" date="2019" name="Int. J. Syst. Evol. Microbiol.">
        <title>The Global Catalogue of Microorganisms (GCM) 10K type strain sequencing project: providing services to taxonomists for standard genome sequencing and annotation.</title>
        <authorList>
            <consortium name="The Broad Institute Genomics Platform"/>
            <consortium name="The Broad Institute Genome Sequencing Center for Infectious Disease"/>
            <person name="Wu L."/>
            <person name="Ma J."/>
        </authorList>
    </citation>
    <scope>NUCLEOTIDE SEQUENCE [LARGE SCALE GENOMIC DNA]</scope>
    <source>
        <strain evidence="3">CCUG 62221</strain>
    </source>
</reference>
<dbReference type="Proteomes" id="UP001597241">
    <property type="component" value="Unassembled WGS sequence"/>
</dbReference>
<dbReference type="EMBL" id="JBHTMV010000003">
    <property type="protein sequence ID" value="MFD1293501.1"/>
    <property type="molecule type" value="Genomic_DNA"/>
</dbReference>
<protein>
    <submittedName>
        <fullName evidence="2">Thioredoxin family protein</fullName>
    </submittedName>
</protein>
<dbReference type="RefSeq" id="WP_386808700.1">
    <property type="nucleotide sequence ID" value="NZ_JBHTMV010000003.1"/>
</dbReference>
<accession>A0ABW3WME2</accession>
<sequence>MITKQIIHLEEIQNLIAANPAVLVYFNTQSCSVGEAFLPKVEELVLSSFPKIKMFTVDLNTSPEIAAFFNAFVEPTILVFYDGKETVRKSRNIGVYELKEAVERPYKLIFE</sequence>
<dbReference type="SUPFAM" id="SSF52833">
    <property type="entry name" value="Thioredoxin-like"/>
    <property type="match status" value="1"/>
</dbReference>
<organism evidence="2 3">
    <name type="scientific">Lutibacter holmesii</name>
    <dbReference type="NCBI Taxonomy" id="1137985"/>
    <lineage>
        <taxon>Bacteria</taxon>
        <taxon>Pseudomonadati</taxon>
        <taxon>Bacteroidota</taxon>
        <taxon>Flavobacteriia</taxon>
        <taxon>Flavobacteriales</taxon>
        <taxon>Flavobacteriaceae</taxon>
        <taxon>Lutibacter</taxon>
    </lineage>
</organism>
<dbReference type="CDD" id="cd02947">
    <property type="entry name" value="TRX_family"/>
    <property type="match status" value="1"/>
</dbReference>
<comment type="caution">
    <text evidence="2">The sequence shown here is derived from an EMBL/GenBank/DDBJ whole genome shotgun (WGS) entry which is preliminary data.</text>
</comment>
<dbReference type="Gene3D" id="3.40.30.10">
    <property type="entry name" value="Glutaredoxin"/>
    <property type="match status" value="1"/>
</dbReference>
<evidence type="ECO:0000313" key="3">
    <source>
        <dbReference type="Proteomes" id="UP001597241"/>
    </source>
</evidence>
<proteinExistence type="predicted"/>
<dbReference type="Pfam" id="PF00085">
    <property type="entry name" value="Thioredoxin"/>
    <property type="match status" value="1"/>
</dbReference>
<feature type="domain" description="Thioredoxin" evidence="1">
    <location>
        <begin position="12"/>
        <end position="91"/>
    </location>
</feature>
<keyword evidence="3" id="KW-1185">Reference proteome</keyword>
<name>A0ABW3WME2_9FLAO</name>
<evidence type="ECO:0000313" key="2">
    <source>
        <dbReference type="EMBL" id="MFD1293501.1"/>
    </source>
</evidence>
<dbReference type="InterPro" id="IPR036249">
    <property type="entry name" value="Thioredoxin-like_sf"/>
</dbReference>
<evidence type="ECO:0000259" key="1">
    <source>
        <dbReference type="Pfam" id="PF00085"/>
    </source>
</evidence>